<dbReference type="STRING" id="370438.PTH_1656"/>
<organism evidence="2 3">
    <name type="scientific">Pelotomaculum thermopropionicum (strain DSM 13744 / JCM 10971 / SI)</name>
    <dbReference type="NCBI Taxonomy" id="370438"/>
    <lineage>
        <taxon>Bacteria</taxon>
        <taxon>Bacillati</taxon>
        <taxon>Bacillota</taxon>
        <taxon>Clostridia</taxon>
        <taxon>Eubacteriales</taxon>
        <taxon>Desulfotomaculaceae</taxon>
        <taxon>Pelotomaculum</taxon>
    </lineage>
</organism>
<feature type="transmembrane region" description="Helical" evidence="1">
    <location>
        <begin position="45"/>
        <end position="61"/>
    </location>
</feature>
<protein>
    <submittedName>
        <fullName evidence="2">Hypothetical membrane protein</fullName>
    </submittedName>
</protein>
<dbReference type="KEGG" id="pth:PTH_1656"/>
<sequence>MSNRQTFEIETGLARMARSRQIAVVAVLIAIGAVLRMFSPQIAGITPNFIIAMYCLSILLVRPNAGGALGIGLVGGAVAMIFSKSPIPYLNLISEPAGALACAATVSYLPELAAGRYSFKPTLATTLGTLVSGLVYITLNFKFALNLPADKFLIAWKTALAVVVVPVTVINAVLAQILYAPAKKFLKL</sequence>
<feature type="transmembrane region" description="Helical" evidence="1">
    <location>
        <begin position="66"/>
        <end position="83"/>
    </location>
</feature>
<dbReference type="HOGENOM" id="CLU_094090_1_0_9"/>
<gene>
    <name evidence="2" type="ordered locus">PTH_1656</name>
</gene>
<evidence type="ECO:0000313" key="2">
    <source>
        <dbReference type="EMBL" id="BAF59837.1"/>
    </source>
</evidence>
<feature type="transmembrane region" description="Helical" evidence="1">
    <location>
        <begin position="159"/>
        <end position="180"/>
    </location>
</feature>
<reference evidence="3" key="1">
    <citation type="journal article" date="2008" name="Genome Res.">
        <title>The genome of Pelotomaculum thermopropionicum reveals niche-associated evolution in anaerobic microbiota.</title>
        <authorList>
            <person name="Kosaka T."/>
            <person name="Kato S."/>
            <person name="Shimoyama T."/>
            <person name="Ishii S."/>
            <person name="Abe T."/>
            <person name="Watanabe K."/>
        </authorList>
    </citation>
    <scope>NUCLEOTIDE SEQUENCE [LARGE SCALE GENOMIC DNA]</scope>
    <source>
        <strain evidence="3">DSM 13744 / JCM 10971 / SI</strain>
    </source>
</reference>
<evidence type="ECO:0000313" key="3">
    <source>
        <dbReference type="Proteomes" id="UP000006556"/>
    </source>
</evidence>
<dbReference type="AlphaFoldDB" id="A5D1N5"/>
<keyword evidence="3" id="KW-1185">Reference proteome</keyword>
<keyword evidence="1" id="KW-1133">Transmembrane helix</keyword>
<dbReference type="Proteomes" id="UP000006556">
    <property type="component" value="Chromosome"/>
</dbReference>
<dbReference type="InterPro" id="IPR031360">
    <property type="entry name" value="TrpP"/>
</dbReference>
<accession>A5D1N5</accession>
<dbReference type="eggNOG" id="COG1122">
    <property type="taxonomic scope" value="Bacteria"/>
</dbReference>
<dbReference type="EMBL" id="AP009389">
    <property type="protein sequence ID" value="BAF59837.1"/>
    <property type="molecule type" value="Genomic_DNA"/>
</dbReference>
<name>A5D1N5_PELTS</name>
<evidence type="ECO:0000256" key="1">
    <source>
        <dbReference type="SAM" id="Phobius"/>
    </source>
</evidence>
<feature type="transmembrane region" description="Helical" evidence="1">
    <location>
        <begin position="21"/>
        <end position="39"/>
    </location>
</feature>
<dbReference type="Pfam" id="PF17099">
    <property type="entry name" value="TrpP"/>
    <property type="match status" value="1"/>
</dbReference>
<feature type="transmembrane region" description="Helical" evidence="1">
    <location>
        <begin position="121"/>
        <end position="139"/>
    </location>
</feature>
<keyword evidence="1" id="KW-0812">Transmembrane</keyword>
<keyword evidence="1" id="KW-0472">Membrane</keyword>
<dbReference type="Gene3D" id="1.10.1760.20">
    <property type="match status" value="1"/>
</dbReference>
<proteinExistence type="predicted"/>